<dbReference type="GO" id="GO:0005634">
    <property type="term" value="C:nucleus"/>
    <property type="evidence" value="ECO:0007669"/>
    <property type="project" value="InterPro"/>
</dbReference>
<keyword evidence="1" id="KW-0862">Zinc</keyword>
<dbReference type="GO" id="GO:0008270">
    <property type="term" value="F:zinc ion binding"/>
    <property type="evidence" value="ECO:0007669"/>
    <property type="project" value="UniProtKB-KW"/>
</dbReference>
<sequence length="146" mass="16716">MVNIFDTTHESGISIALMISRCTEYKVEKGDQFPKTICASCLQDAHNAFEIIETYERSHQFFSFFKDVREEECEDAGSNCSEEVQVFRFTCEPIQENDHLSVPIAQGLLLGIRIFECTCEFTQEIDLTSVPIAQRHSFSILVFKDT</sequence>
<dbReference type="EMBL" id="JAMKOV010000003">
    <property type="protein sequence ID" value="KAI8041295.1"/>
    <property type="molecule type" value="Genomic_DNA"/>
</dbReference>
<evidence type="ECO:0000313" key="4">
    <source>
        <dbReference type="Proteomes" id="UP001059596"/>
    </source>
</evidence>
<dbReference type="Proteomes" id="UP001059596">
    <property type="component" value="Unassembled WGS sequence"/>
</dbReference>
<feature type="domain" description="ZAD" evidence="2">
    <location>
        <begin position="1"/>
        <end position="65"/>
    </location>
</feature>
<keyword evidence="1" id="KW-0479">Metal-binding</keyword>
<name>A0A9P9YQY7_9MUSC</name>
<comment type="caution">
    <text evidence="1">Lacks conserved residue(s) required for the propagation of feature annotation.</text>
</comment>
<dbReference type="PROSITE" id="PS51915">
    <property type="entry name" value="ZAD"/>
    <property type="match status" value="1"/>
</dbReference>
<comment type="caution">
    <text evidence="3">The sequence shown here is derived from an EMBL/GenBank/DDBJ whole genome shotgun (WGS) entry which is preliminary data.</text>
</comment>
<accession>A0A9P9YQY7</accession>
<dbReference type="AlphaFoldDB" id="A0A9P9YQY7"/>
<reference evidence="3" key="1">
    <citation type="journal article" date="2023" name="Genome Biol. Evol.">
        <title>Long-read-based Genome Assembly of Drosophila gunungcola Reveals Fewer Chemosensory Genes in Flower-breeding Species.</title>
        <authorList>
            <person name="Negi A."/>
            <person name="Liao B.Y."/>
            <person name="Yeh S.D."/>
        </authorList>
    </citation>
    <scope>NUCLEOTIDE SEQUENCE</scope>
    <source>
        <strain evidence="3">Sukarami</strain>
    </source>
</reference>
<organism evidence="3 4">
    <name type="scientific">Drosophila gunungcola</name>
    <name type="common">fruit fly</name>
    <dbReference type="NCBI Taxonomy" id="103775"/>
    <lineage>
        <taxon>Eukaryota</taxon>
        <taxon>Metazoa</taxon>
        <taxon>Ecdysozoa</taxon>
        <taxon>Arthropoda</taxon>
        <taxon>Hexapoda</taxon>
        <taxon>Insecta</taxon>
        <taxon>Pterygota</taxon>
        <taxon>Neoptera</taxon>
        <taxon>Endopterygota</taxon>
        <taxon>Diptera</taxon>
        <taxon>Brachycera</taxon>
        <taxon>Muscomorpha</taxon>
        <taxon>Ephydroidea</taxon>
        <taxon>Drosophilidae</taxon>
        <taxon>Drosophila</taxon>
        <taxon>Sophophora</taxon>
    </lineage>
</organism>
<protein>
    <recommendedName>
        <fullName evidence="2">ZAD domain-containing protein</fullName>
    </recommendedName>
</protein>
<evidence type="ECO:0000259" key="2">
    <source>
        <dbReference type="PROSITE" id="PS51915"/>
    </source>
</evidence>
<evidence type="ECO:0000256" key="1">
    <source>
        <dbReference type="PROSITE-ProRule" id="PRU01263"/>
    </source>
</evidence>
<proteinExistence type="predicted"/>
<evidence type="ECO:0000313" key="3">
    <source>
        <dbReference type="EMBL" id="KAI8041295.1"/>
    </source>
</evidence>
<dbReference type="SUPFAM" id="SSF57716">
    <property type="entry name" value="Glucocorticoid receptor-like (DNA-binding domain)"/>
    <property type="match status" value="1"/>
</dbReference>
<keyword evidence="1" id="KW-0863">Zinc-finger</keyword>
<dbReference type="InterPro" id="IPR012934">
    <property type="entry name" value="Znf_AD"/>
</dbReference>
<keyword evidence="4" id="KW-1185">Reference proteome</keyword>
<dbReference type="Pfam" id="PF07776">
    <property type="entry name" value="zf-AD"/>
    <property type="match status" value="1"/>
</dbReference>
<gene>
    <name evidence="3" type="ORF">M5D96_005551</name>
</gene>